<protein>
    <submittedName>
        <fullName evidence="1">Uncharacterized protein</fullName>
    </submittedName>
</protein>
<keyword evidence="2" id="KW-1185">Reference proteome</keyword>
<sequence>MSARSDVANITVVVARAKCLICCLRRHTAVPQSPTASRFHPQTATVPPTRCFPRVGHTALGGRAGARAGKHKLCKMSLYPRLYEAFMRIMRNKVDFNGLFIHINVFLRGTAWQILAHLVSGRITGTNLCGSDACIGNLSHAGVENYGRSAGMAINGRRPEN</sequence>
<proteinExistence type="predicted"/>
<evidence type="ECO:0000313" key="1">
    <source>
        <dbReference type="EMBL" id="KAK7496244.1"/>
    </source>
</evidence>
<evidence type="ECO:0000313" key="2">
    <source>
        <dbReference type="Proteomes" id="UP001519460"/>
    </source>
</evidence>
<dbReference type="AlphaFoldDB" id="A0ABD0L9K7"/>
<reference evidence="1 2" key="1">
    <citation type="journal article" date="2023" name="Sci. Data">
        <title>Genome assembly of the Korean intertidal mud-creeper Batillaria attramentaria.</title>
        <authorList>
            <person name="Patra A.K."/>
            <person name="Ho P.T."/>
            <person name="Jun S."/>
            <person name="Lee S.J."/>
            <person name="Kim Y."/>
            <person name="Won Y.J."/>
        </authorList>
    </citation>
    <scope>NUCLEOTIDE SEQUENCE [LARGE SCALE GENOMIC DNA]</scope>
    <source>
        <strain evidence="1">Wonlab-2016</strain>
    </source>
</reference>
<dbReference type="Proteomes" id="UP001519460">
    <property type="component" value="Unassembled WGS sequence"/>
</dbReference>
<dbReference type="EMBL" id="JACVVK020000068">
    <property type="protein sequence ID" value="KAK7496244.1"/>
    <property type="molecule type" value="Genomic_DNA"/>
</dbReference>
<name>A0ABD0L9K7_9CAEN</name>
<comment type="caution">
    <text evidence="1">The sequence shown here is derived from an EMBL/GenBank/DDBJ whole genome shotgun (WGS) entry which is preliminary data.</text>
</comment>
<gene>
    <name evidence="1" type="ORF">BaRGS_00012409</name>
</gene>
<organism evidence="1 2">
    <name type="scientific">Batillaria attramentaria</name>
    <dbReference type="NCBI Taxonomy" id="370345"/>
    <lineage>
        <taxon>Eukaryota</taxon>
        <taxon>Metazoa</taxon>
        <taxon>Spiralia</taxon>
        <taxon>Lophotrochozoa</taxon>
        <taxon>Mollusca</taxon>
        <taxon>Gastropoda</taxon>
        <taxon>Caenogastropoda</taxon>
        <taxon>Sorbeoconcha</taxon>
        <taxon>Cerithioidea</taxon>
        <taxon>Batillariidae</taxon>
        <taxon>Batillaria</taxon>
    </lineage>
</organism>
<accession>A0ABD0L9K7</accession>